<protein>
    <submittedName>
        <fullName evidence="1">Uncharacterized protein</fullName>
    </submittedName>
</protein>
<dbReference type="AlphaFoldDB" id="A0A2S8FDL4"/>
<sequence length="76" mass="9052">MRTTLLQLIKEGEMIDRFVVFRFQREVEDCPILPRLRKTLCLLEAPRPVILRKKDNETRKTSRKGLLRVSGKYTLH</sequence>
<organism evidence="1 2">
    <name type="scientific">Blastopirellula marina</name>
    <dbReference type="NCBI Taxonomy" id="124"/>
    <lineage>
        <taxon>Bacteria</taxon>
        <taxon>Pseudomonadati</taxon>
        <taxon>Planctomycetota</taxon>
        <taxon>Planctomycetia</taxon>
        <taxon>Pirellulales</taxon>
        <taxon>Pirellulaceae</taxon>
        <taxon>Blastopirellula</taxon>
    </lineage>
</organism>
<proteinExistence type="predicted"/>
<accession>A0A2S8FDL4</accession>
<evidence type="ECO:0000313" key="1">
    <source>
        <dbReference type="EMBL" id="PQO30263.1"/>
    </source>
</evidence>
<reference evidence="1 2" key="1">
    <citation type="submission" date="2018-02" db="EMBL/GenBank/DDBJ databases">
        <title>Comparative genomes isolates from brazilian mangrove.</title>
        <authorList>
            <person name="Araujo J.E."/>
            <person name="Taketani R.G."/>
            <person name="Silva M.C.P."/>
            <person name="Loureco M.V."/>
            <person name="Andreote F.D."/>
        </authorList>
    </citation>
    <scope>NUCLEOTIDE SEQUENCE [LARGE SCALE GENOMIC DNA]</scope>
    <source>
        <strain evidence="1 2">Hex-1 MGV</strain>
    </source>
</reference>
<gene>
    <name evidence="1" type="ORF">C5Y83_23095</name>
</gene>
<dbReference type="EMBL" id="PUHY01000014">
    <property type="protein sequence ID" value="PQO30263.1"/>
    <property type="molecule type" value="Genomic_DNA"/>
</dbReference>
<comment type="caution">
    <text evidence="1">The sequence shown here is derived from an EMBL/GenBank/DDBJ whole genome shotgun (WGS) entry which is preliminary data.</text>
</comment>
<name>A0A2S8FDL4_9BACT</name>
<dbReference type="Proteomes" id="UP000238322">
    <property type="component" value="Unassembled WGS sequence"/>
</dbReference>
<evidence type="ECO:0000313" key="2">
    <source>
        <dbReference type="Proteomes" id="UP000238322"/>
    </source>
</evidence>